<dbReference type="AlphaFoldDB" id="A0ABD3AEW4"/>
<name>A0ABD3AEW4_9GENT</name>
<protein>
    <recommendedName>
        <fullName evidence="4">Germin-like protein</fullName>
    </recommendedName>
</protein>
<sequence>MASISLKITLLGLLLAFFANSWIAKAGDPDITSDFLVNHKSGPVRTVNPPHTHPCSESYYLSCKELFRSTGRVQLFSFQYNSDFNSAATAILAFGSANVGTASIPATLFATGVDDAILVKSFKTDLAIQKIKAGLASNT</sequence>
<comment type="caution">
    <text evidence="2">The sequence shown here is derived from an EMBL/GenBank/DDBJ whole genome shotgun (WGS) entry which is preliminary data.</text>
</comment>
<evidence type="ECO:0008006" key="4">
    <source>
        <dbReference type="Google" id="ProtNLM"/>
    </source>
</evidence>
<reference evidence="2 3" key="1">
    <citation type="submission" date="2024-11" db="EMBL/GenBank/DDBJ databases">
        <title>A near-complete genome assembly of Cinchona calisaya.</title>
        <authorList>
            <person name="Lian D.C."/>
            <person name="Zhao X.W."/>
            <person name="Wei L."/>
        </authorList>
    </citation>
    <scope>NUCLEOTIDE SEQUENCE [LARGE SCALE GENOMIC DNA]</scope>
    <source>
        <tissue evidence="2">Nenye</tissue>
    </source>
</reference>
<gene>
    <name evidence="2" type="ORF">ACH5RR_009697</name>
</gene>
<keyword evidence="3" id="KW-1185">Reference proteome</keyword>
<feature type="chain" id="PRO_5044813712" description="Germin-like protein" evidence="1">
    <location>
        <begin position="27"/>
        <end position="139"/>
    </location>
</feature>
<feature type="signal peptide" evidence="1">
    <location>
        <begin position="1"/>
        <end position="26"/>
    </location>
</feature>
<evidence type="ECO:0000256" key="1">
    <source>
        <dbReference type="SAM" id="SignalP"/>
    </source>
</evidence>
<dbReference type="InterPro" id="IPR014710">
    <property type="entry name" value="RmlC-like_jellyroll"/>
</dbReference>
<proteinExistence type="predicted"/>
<accession>A0ABD3AEW4</accession>
<evidence type="ECO:0000313" key="2">
    <source>
        <dbReference type="EMBL" id="KAL3530375.1"/>
    </source>
</evidence>
<dbReference type="EMBL" id="JBJUIK010000004">
    <property type="protein sequence ID" value="KAL3530375.1"/>
    <property type="molecule type" value="Genomic_DNA"/>
</dbReference>
<dbReference type="Proteomes" id="UP001630127">
    <property type="component" value="Unassembled WGS sequence"/>
</dbReference>
<keyword evidence="1" id="KW-0732">Signal</keyword>
<organism evidence="2 3">
    <name type="scientific">Cinchona calisaya</name>
    <dbReference type="NCBI Taxonomy" id="153742"/>
    <lineage>
        <taxon>Eukaryota</taxon>
        <taxon>Viridiplantae</taxon>
        <taxon>Streptophyta</taxon>
        <taxon>Embryophyta</taxon>
        <taxon>Tracheophyta</taxon>
        <taxon>Spermatophyta</taxon>
        <taxon>Magnoliopsida</taxon>
        <taxon>eudicotyledons</taxon>
        <taxon>Gunneridae</taxon>
        <taxon>Pentapetalae</taxon>
        <taxon>asterids</taxon>
        <taxon>lamiids</taxon>
        <taxon>Gentianales</taxon>
        <taxon>Rubiaceae</taxon>
        <taxon>Cinchonoideae</taxon>
        <taxon>Cinchoneae</taxon>
        <taxon>Cinchona</taxon>
    </lineage>
</organism>
<evidence type="ECO:0000313" key="3">
    <source>
        <dbReference type="Proteomes" id="UP001630127"/>
    </source>
</evidence>
<dbReference type="Gene3D" id="2.60.120.10">
    <property type="entry name" value="Jelly Rolls"/>
    <property type="match status" value="1"/>
</dbReference>